<organism evidence="1">
    <name type="scientific">Dendroctonus ponderosae</name>
    <name type="common">Mountain pine beetle</name>
    <dbReference type="NCBI Taxonomy" id="77166"/>
    <lineage>
        <taxon>Eukaryota</taxon>
        <taxon>Metazoa</taxon>
        <taxon>Ecdysozoa</taxon>
        <taxon>Arthropoda</taxon>
        <taxon>Hexapoda</taxon>
        <taxon>Insecta</taxon>
        <taxon>Pterygota</taxon>
        <taxon>Neoptera</taxon>
        <taxon>Endopterygota</taxon>
        <taxon>Coleoptera</taxon>
        <taxon>Polyphaga</taxon>
        <taxon>Cucujiformia</taxon>
        <taxon>Curculionidae</taxon>
        <taxon>Scolytinae</taxon>
        <taxon>Dendroctonus</taxon>
    </lineage>
</organism>
<dbReference type="AlphaFoldDB" id="N6UJN9"/>
<sequence length="99" mass="11384">MKHSFETKVVNGNLRKNLQNIPAIIEPVERICQTSPCPLCVEHDLVSDVIDELQFAFTKEEIQEKLKTRLEIEGSQCGLHNVSACHLPKSRQIIQKRYQ</sequence>
<protein>
    <submittedName>
        <fullName evidence="1">Uncharacterized protein</fullName>
    </submittedName>
</protein>
<dbReference type="EMBL" id="KB740804">
    <property type="protein sequence ID" value="ENN78892.1"/>
    <property type="molecule type" value="Genomic_DNA"/>
</dbReference>
<dbReference type="HOGENOM" id="CLU_181741_0_0_1"/>
<proteinExistence type="predicted"/>
<reference evidence="1" key="1">
    <citation type="journal article" date="2013" name="Genome Biol.">
        <title>Draft genome of the mountain pine beetle, Dendroctonus ponderosae Hopkins, a major forest pest.</title>
        <authorList>
            <person name="Keeling C.I."/>
            <person name="Yuen M.M."/>
            <person name="Liao N.Y."/>
            <person name="Docking T.R."/>
            <person name="Chan S.K."/>
            <person name="Taylor G.A."/>
            <person name="Palmquist D.L."/>
            <person name="Jackman S.D."/>
            <person name="Nguyen A."/>
            <person name="Li M."/>
            <person name="Henderson H."/>
            <person name="Janes J.K."/>
            <person name="Zhao Y."/>
            <person name="Pandoh P."/>
            <person name="Moore R."/>
            <person name="Sperling F.A."/>
            <person name="Huber D.P."/>
            <person name="Birol I."/>
            <person name="Jones S.J."/>
            <person name="Bohlmann J."/>
        </authorList>
    </citation>
    <scope>NUCLEOTIDE SEQUENCE</scope>
</reference>
<dbReference type="OrthoDB" id="6766775at2759"/>
<accession>N6UJN9</accession>
<evidence type="ECO:0000313" key="1">
    <source>
        <dbReference type="EMBL" id="ENN78892.1"/>
    </source>
</evidence>
<feature type="non-terminal residue" evidence="1">
    <location>
        <position position="1"/>
    </location>
</feature>
<name>N6UJN9_DENPD</name>
<gene>
    <name evidence="1" type="ORF">YQE_04648</name>
</gene>